<reference evidence="2 3" key="1">
    <citation type="journal article" date="2013" name="Curr. Biol.">
        <title>The Genome of the Foraminiferan Reticulomyxa filosa.</title>
        <authorList>
            <person name="Glockner G."/>
            <person name="Hulsmann N."/>
            <person name="Schleicher M."/>
            <person name="Noegel A.A."/>
            <person name="Eichinger L."/>
            <person name="Gallinger C."/>
            <person name="Pawlowski J."/>
            <person name="Sierra R."/>
            <person name="Euteneuer U."/>
            <person name="Pillet L."/>
            <person name="Moustafa A."/>
            <person name="Platzer M."/>
            <person name="Groth M."/>
            <person name="Szafranski K."/>
            <person name="Schliwa M."/>
        </authorList>
    </citation>
    <scope>NUCLEOTIDE SEQUENCE [LARGE SCALE GENOMIC DNA]</scope>
</reference>
<comment type="caution">
    <text evidence="2">The sequence shown here is derived from an EMBL/GenBank/DDBJ whole genome shotgun (WGS) entry which is preliminary data.</text>
</comment>
<dbReference type="Proteomes" id="UP000023152">
    <property type="component" value="Unassembled WGS sequence"/>
</dbReference>
<keyword evidence="1" id="KW-1133">Transmembrane helix</keyword>
<proteinExistence type="predicted"/>
<organism evidence="2 3">
    <name type="scientific">Reticulomyxa filosa</name>
    <dbReference type="NCBI Taxonomy" id="46433"/>
    <lineage>
        <taxon>Eukaryota</taxon>
        <taxon>Sar</taxon>
        <taxon>Rhizaria</taxon>
        <taxon>Retaria</taxon>
        <taxon>Foraminifera</taxon>
        <taxon>Monothalamids</taxon>
        <taxon>Reticulomyxidae</taxon>
        <taxon>Reticulomyxa</taxon>
    </lineage>
</organism>
<keyword evidence="1" id="KW-0472">Membrane</keyword>
<dbReference type="EMBL" id="ASPP01035056">
    <property type="protein sequence ID" value="ETO02723.1"/>
    <property type="molecule type" value="Genomic_DNA"/>
</dbReference>
<dbReference type="AlphaFoldDB" id="X6LL88"/>
<gene>
    <name evidence="2" type="ORF">RFI_34690</name>
</gene>
<protein>
    <submittedName>
        <fullName evidence="2">Uncharacterized protein</fullName>
    </submittedName>
</protein>
<feature type="non-terminal residue" evidence="2">
    <location>
        <position position="170"/>
    </location>
</feature>
<evidence type="ECO:0000313" key="3">
    <source>
        <dbReference type="Proteomes" id="UP000023152"/>
    </source>
</evidence>
<feature type="transmembrane region" description="Helical" evidence="1">
    <location>
        <begin position="107"/>
        <end position="129"/>
    </location>
</feature>
<keyword evidence="3" id="KW-1185">Reference proteome</keyword>
<evidence type="ECO:0000256" key="1">
    <source>
        <dbReference type="SAM" id="Phobius"/>
    </source>
</evidence>
<name>X6LL88_RETFI</name>
<accession>X6LL88</accession>
<evidence type="ECO:0000313" key="2">
    <source>
        <dbReference type="EMBL" id="ETO02723.1"/>
    </source>
</evidence>
<keyword evidence="1" id="KW-0812">Transmembrane</keyword>
<sequence>MNIDKLHCIWQSIMDIEILLVIALNKNNKKNLDAMGMCKWILKQRTMYPMKRIKYAIDYVKDKLIDKDGVIKVIDEESYETLLKEGATFLLGMGQKQLKDMLIKNNLLYWAAGWDSFSFLTFLLFEVCVRIKREERSFIGLPKRMTFEQVYEKGVKELQVQLTTYWDYII</sequence>